<dbReference type="SMART" id="SM00829">
    <property type="entry name" value="PKS_ER"/>
    <property type="match status" value="1"/>
</dbReference>
<keyword evidence="8" id="KW-1185">Reference proteome</keyword>
<gene>
    <name evidence="7" type="ORF">K431DRAFT_286200</name>
</gene>
<dbReference type="PANTHER" id="PTHR42813:SF2">
    <property type="entry name" value="DEHYDROGENASE, ZINC-CONTAINING, PUTATIVE (AFU_ORTHOLOGUE AFUA_2G02810)-RELATED"/>
    <property type="match status" value="1"/>
</dbReference>
<organism evidence="7 8">
    <name type="scientific">Polychaeton citri CBS 116435</name>
    <dbReference type="NCBI Taxonomy" id="1314669"/>
    <lineage>
        <taxon>Eukaryota</taxon>
        <taxon>Fungi</taxon>
        <taxon>Dikarya</taxon>
        <taxon>Ascomycota</taxon>
        <taxon>Pezizomycotina</taxon>
        <taxon>Dothideomycetes</taxon>
        <taxon>Dothideomycetidae</taxon>
        <taxon>Capnodiales</taxon>
        <taxon>Capnodiaceae</taxon>
        <taxon>Polychaeton</taxon>
    </lineage>
</organism>
<keyword evidence="3 5" id="KW-0862">Zinc</keyword>
<reference evidence="7" key="1">
    <citation type="journal article" date="2020" name="Stud. Mycol.">
        <title>101 Dothideomycetes genomes: a test case for predicting lifestyles and emergence of pathogens.</title>
        <authorList>
            <person name="Haridas S."/>
            <person name="Albert R."/>
            <person name="Binder M."/>
            <person name="Bloem J."/>
            <person name="Labutti K."/>
            <person name="Salamov A."/>
            <person name="Andreopoulos B."/>
            <person name="Baker S."/>
            <person name="Barry K."/>
            <person name="Bills G."/>
            <person name="Bluhm B."/>
            <person name="Cannon C."/>
            <person name="Castanera R."/>
            <person name="Culley D."/>
            <person name="Daum C."/>
            <person name="Ezra D."/>
            <person name="Gonzalez J."/>
            <person name="Henrissat B."/>
            <person name="Kuo A."/>
            <person name="Liang C."/>
            <person name="Lipzen A."/>
            <person name="Lutzoni F."/>
            <person name="Magnuson J."/>
            <person name="Mondo S."/>
            <person name="Nolan M."/>
            <person name="Ohm R."/>
            <person name="Pangilinan J."/>
            <person name="Park H.-J."/>
            <person name="Ramirez L."/>
            <person name="Alfaro M."/>
            <person name="Sun H."/>
            <person name="Tritt A."/>
            <person name="Yoshinaga Y."/>
            <person name="Zwiers L.-H."/>
            <person name="Turgeon B."/>
            <person name="Goodwin S."/>
            <person name="Spatafora J."/>
            <person name="Crous P."/>
            <person name="Grigoriev I."/>
        </authorList>
    </citation>
    <scope>NUCLEOTIDE SEQUENCE</scope>
    <source>
        <strain evidence="7">CBS 116435</strain>
    </source>
</reference>
<comment type="caution">
    <text evidence="7">The sequence shown here is derived from an EMBL/GenBank/DDBJ whole genome shotgun (WGS) entry which is preliminary data.</text>
</comment>
<sequence>MTNFEPPKTMRAVVLKGDYKVAVEDRPYPAIRQPTDAVLKVSSTALCGSDLHFYRGHLKCPPEFICGHEFVGEIVEKGDKVKKFNVGDKVVVPFYTACGECYFCVRGQASRCSKGDLFGNSVPANSVDGGQAEYVRVPLAESTLVLTPQNIPEEMLVLMADIFPTGYFAASRFLKNLSERDRKEFTVVCVGCGPVGICAITCALTMVDTVYAIDTVPERLEEAAKLGAKTINLNDDPVTKIKEATGGRGADVVMEVVGHADAIQLSFDLIRPWGQISSIGVHTEKIEMNGLMLYGKNVSMAFGRCPVRSIFEEALELLVQEQKKVAFLCGKTMPLEEAAKAYEDFEARKVHKIVFKMGNEATGEEIKPVEP</sequence>
<dbReference type="Proteomes" id="UP000799441">
    <property type="component" value="Unassembled WGS sequence"/>
</dbReference>
<dbReference type="InterPro" id="IPR011032">
    <property type="entry name" value="GroES-like_sf"/>
</dbReference>
<evidence type="ECO:0000256" key="1">
    <source>
        <dbReference type="ARBA" id="ARBA00001947"/>
    </source>
</evidence>
<dbReference type="Gene3D" id="3.90.180.10">
    <property type="entry name" value="Medium-chain alcohol dehydrogenases, catalytic domain"/>
    <property type="match status" value="1"/>
</dbReference>
<dbReference type="GO" id="GO:0008270">
    <property type="term" value="F:zinc ion binding"/>
    <property type="evidence" value="ECO:0007669"/>
    <property type="project" value="InterPro"/>
</dbReference>
<evidence type="ECO:0000256" key="5">
    <source>
        <dbReference type="RuleBase" id="RU361277"/>
    </source>
</evidence>
<dbReference type="PROSITE" id="PS00059">
    <property type="entry name" value="ADH_ZINC"/>
    <property type="match status" value="1"/>
</dbReference>
<dbReference type="Pfam" id="PF08240">
    <property type="entry name" value="ADH_N"/>
    <property type="match status" value="1"/>
</dbReference>
<dbReference type="Gene3D" id="3.40.50.720">
    <property type="entry name" value="NAD(P)-binding Rossmann-like Domain"/>
    <property type="match status" value="1"/>
</dbReference>
<evidence type="ECO:0000259" key="6">
    <source>
        <dbReference type="SMART" id="SM00829"/>
    </source>
</evidence>
<evidence type="ECO:0000256" key="2">
    <source>
        <dbReference type="ARBA" id="ARBA00022723"/>
    </source>
</evidence>
<dbReference type="EMBL" id="MU003804">
    <property type="protein sequence ID" value="KAF2720047.1"/>
    <property type="molecule type" value="Genomic_DNA"/>
</dbReference>
<evidence type="ECO:0000313" key="7">
    <source>
        <dbReference type="EMBL" id="KAF2720047.1"/>
    </source>
</evidence>
<evidence type="ECO:0000256" key="3">
    <source>
        <dbReference type="ARBA" id="ARBA00022833"/>
    </source>
</evidence>
<dbReference type="InterPro" id="IPR036291">
    <property type="entry name" value="NAD(P)-bd_dom_sf"/>
</dbReference>
<accession>A0A9P4Q3R7</accession>
<dbReference type="OrthoDB" id="442947at2759"/>
<dbReference type="SUPFAM" id="SSF50129">
    <property type="entry name" value="GroES-like"/>
    <property type="match status" value="1"/>
</dbReference>
<dbReference type="Pfam" id="PF00107">
    <property type="entry name" value="ADH_zinc_N"/>
    <property type="match status" value="1"/>
</dbReference>
<feature type="domain" description="Enoyl reductase (ER)" evidence="6">
    <location>
        <begin position="17"/>
        <end position="355"/>
    </location>
</feature>
<dbReference type="GO" id="GO:0016491">
    <property type="term" value="F:oxidoreductase activity"/>
    <property type="evidence" value="ECO:0007669"/>
    <property type="project" value="UniProtKB-KW"/>
</dbReference>
<comment type="similarity">
    <text evidence="5">Belongs to the zinc-containing alcohol dehydrogenase family.</text>
</comment>
<dbReference type="AlphaFoldDB" id="A0A9P4Q3R7"/>
<dbReference type="InterPro" id="IPR013154">
    <property type="entry name" value="ADH-like_N"/>
</dbReference>
<comment type="cofactor">
    <cofactor evidence="1 5">
        <name>Zn(2+)</name>
        <dbReference type="ChEBI" id="CHEBI:29105"/>
    </cofactor>
</comment>
<dbReference type="InterPro" id="IPR020843">
    <property type="entry name" value="ER"/>
</dbReference>
<evidence type="ECO:0000256" key="4">
    <source>
        <dbReference type="ARBA" id="ARBA00023002"/>
    </source>
</evidence>
<proteinExistence type="inferred from homology"/>
<protein>
    <submittedName>
        <fullName evidence="7">GroES-like protein</fullName>
    </submittedName>
</protein>
<dbReference type="InterPro" id="IPR013149">
    <property type="entry name" value="ADH-like_C"/>
</dbReference>
<name>A0A9P4Q3R7_9PEZI</name>
<evidence type="ECO:0000313" key="8">
    <source>
        <dbReference type="Proteomes" id="UP000799441"/>
    </source>
</evidence>
<keyword evidence="4" id="KW-0560">Oxidoreductase</keyword>
<dbReference type="CDD" id="cd08284">
    <property type="entry name" value="FDH_like_2"/>
    <property type="match status" value="1"/>
</dbReference>
<dbReference type="InterPro" id="IPR002328">
    <property type="entry name" value="ADH_Zn_CS"/>
</dbReference>
<dbReference type="PANTHER" id="PTHR42813">
    <property type="entry name" value="ZINC-TYPE ALCOHOL DEHYDROGENASE-LIKE"/>
    <property type="match status" value="1"/>
</dbReference>
<keyword evidence="2 5" id="KW-0479">Metal-binding</keyword>
<dbReference type="SUPFAM" id="SSF51735">
    <property type="entry name" value="NAD(P)-binding Rossmann-fold domains"/>
    <property type="match status" value="1"/>
</dbReference>